<organism evidence="1 2">
    <name type="scientific">Nelumbo nucifera</name>
    <name type="common">Sacred lotus</name>
    <dbReference type="NCBI Taxonomy" id="4432"/>
    <lineage>
        <taxon>Eukaryota</taxon>
        <taxon>Viridiplantae</taxon>
        <taxon>Streptophyta</taxon>
        <taxon>Embryophyta</taxon>
        <taxon>Tracheophyta</taxon>
        <taxon>Spermatophyta</taxon>
        <taxon>Magnoliopsida</taxon>
        <taxon>Proteales</taxon>
        <taxon>Nelumbonaceae</taxon>
        <taxon>Nelumbo</taxon>
    </lineage>
</organism>
<dbReference type="OMA" id="QWRMISN"/>
<dbReference type="InterPro" id="IPR036561">
    <property type="entry name" value="MAM33_sf"/>
</dbReference>
<dbReference type="STRING" id="4432.A0A1U8A7K9"/>
<proteinExistence type="predicted"/>
<dbReference type="InParanoid" id="A0A1U8A7K9"/>
<evidence type="ECO:0000313" key="1">
    <source>
        <dbReference type="Proteomes" id="UP000189703"/>
    </source>
</evidence>
<keyword evidence="1" id="KW-1185">Reference proteome</keyword>
<dbReference type="AlphaFoldDB" id="A0A1U8A7K9"/>
<dbReference type="Proteomes" id="UP000189703">
    <property type="component" value="Unplaced"/>
</dbReference>
<dbReference type="RefSeq" id="XP_010257445.1">
    <property type="nucleotide sequence ID" value="XM_010259143.2"/>
</dbReference>
<dbReference type="Gene3D" id="3.10.280.10">
    <property type="entry name" value="Mitochondrial glycoprotein"/>
    <property type="match status" value="1"/>
</dbReference>
<dbReference type="GeneID" id="104597541"/>
<dbReference type="PANTHER" id="PTHR31365">
    <property type="entry name" value="EXPRESSED PROTEIN"/>
    <property type="match status" value="1"/>
</dbReference>
<dbReference type="OrthoDB" id="278212at2759"/>
<evidence type="ECO:0000313" key="2">
    <source>
        <dbReference type="RefSeq" id="XP_010257445.1"/>
    </source>
</evidence>
<name>A0A1U8A7K9_NELNU</name>
<sequence>MLRKLFAGASGTVDQWRMISNRRFSSISSAVDSIVLRSLKEHYLEVSKMTPPPKVNPPAPFTILKGALDSNGPVLRRTYGDEEISTSVMRLANIIPGGGDEDEDGINRLFLHVYVSKPDPEDSIHFLCGLYPNALVIHSVSMRPKLRSSQFLVVPKKYSGPIFRRRRRVPATLEREEGIQKKWVLKANGVKRFKQPRACFKRLHDRRTRGFTIKIERAVPSLKLPELKPDSSLGPCARFVNR</sequence>
<dbReference type="SUPFAM" id="SSF54529">
    <property type="entry name" value="Mitochondrial glycoprotein MAM33-like"/>
    <property type="match status" value="1"/>
</dbReference>
<accession>A0A1U8A7K9</accession>
<dbReference type="KEGG" id="nnu:104597541"/>
<dbReference type="PANTHER" id="PTHR31365:SF2">
    <property type="entry name" value="OS01G0771100 PROTEIN"/>
    <property type="match status" value="1"/>
</dbReference>
<dbReference type="eggNOG" id="KOG2536">
    <property type="taxonomic scope" value="Eukaryota"/>
</dbReference>
<reference evidence="2" key="1">
    <citation type="submission" date="2025-08" db="UniProtKB">
        <authorList>
            <consortium name="RefSeq"/>
        </authorList>
    </citation>
    <scope>IDENTIFICATION</scope>
</reference>
<gene>
    <name evidence="2" type="primary">LOC104597541</name>
</gene>
<protein>
    <submittedName>
        <fullName evidence="2">Uncharacterized protein LOC104597541</fullName>
    </submittedName>
</protein>